<feature type="coiled-coil region" evidence="3">
    <location>
        <begin position="500"/>
        <end position="531"/>
    </location>
</feature>
<keyword evidence="7" id="KW-1185">Reference proteome</keyword>
<dbReference type="Gene3D" id="3.30.70.270">
    <property type="match status" value="1"/>
</dbReference>
<dbReference type="SMART" id="SM00267">
    <property type="entry name" value="GGDEF"/>
    <property type="match status" value="1"/>
</dbReference>
<dbReference type="CDD" id="cd12914">
    <property type="entry name" value="PDC1_DGC_like"/>
    <property type="match status" value="1"/>
</dbReference>
<keyword evidence="6" id="KW-0548">Nucleotidyltransferase</keyword>
<dbReference type="InterPro" id="IPR029151">
    <property type="entry name" value="Sensor-like_sf"/>
</dbReference>
<dbReference type="Pfam" id="PF00990">
    <property type="entry name" value="GGDEF"/>
    <property type="match status" value="1"/>
</dbReference>
<dbReference type="CDD" id="cd01949">
    <property type="entry name" value="GGDEF"/>
    <property type="match status" value="1"/>
</dbReference>
<feature type="transmembrane region" description="Helical" evidence="4">
    <location>
        <begin position="68"/>
        <end position="89"/>
    </location>
</feature>
<feature type="transmembrane region" description="Helical" evidence="4">
    <location>
        <begin position="96"/>
        <end position="116"/>
    </location>
</feature>
<dbReference type="Proteomes" id="UP001595621">
    <property type="component" value="Unassembled WGS sequence"/>
</dbReference>
<evidence type="ECO:0000313" key="7">
    <source>
        <dbReference type="Proteomes" id="UP001595621"/>
    </source>
</evidence>
<evidence type="ECO:0000259" key="5">
    <source>
        <dbReference type="PROSITE" id="PS50887"/>
    </source>
</evidence>
<feature type="transmembrane region" description="Helical" evidence="4">
    <location>
        <begin position="128"/>
        <end position="153"/>
    </location>
</feature>
<protein>
    <recommendedName>
        <fullName evidence="1">diguanylate cyclase</fullName>
        <ecNumber evidence="1">2.7.7.65</ecNumber>
    </recommendedName>
</protein>
<feature type="transmembrane region" description="Helical" evidence="4">
    <location>
        <begin position="37"/>
        <end position="56"/>
    </location>
</feature>
<dbReference type="InterPro" id="IPR000160">
    <property type="entry name" value="GGDEF_dom"/>
</dbReference>
<keyword evidence="4" id="KW-0472">Membrane</keyword>
<keyword evidence="3" id="KW-0175">Coiled coil</keyword>
<dbReference type="PROSITE" id="PS50887">
    <property type="entry name" value="GGDEF"/>
    <property type="match status" value="1"/>
</dbReference>
<gene>
    <name evidence="6" type="ORF">ACFOE0_09985</name>
</gene>
<dbReference type="InterPro" id="IPR050469">
    <property type="entry name" value="Diguanylate_Cyclase"/>
</dbReference>
<keyword evidence="4" id="KW-0812">Transmembrane</keyword>
<dbReference type="RefSeq" id="WP_248935735.1">
    <property type="nucleotide sequence ID" value="NZ_JAKILF010000003.1"/>
</dbReference>
<dbReference type="GO" id="GO:0052621">
    <property type="term" value="F:diguanylate cyclase activity"/>
    <property type="evidence" value="ECO:0007669"/>
    <property type="project" value="UniProtKB-EC"/>
</dbReference>
<dbReference type="NCBIfam" id="TIGR00254">
    <property type="entry name" value="GGDEF"/>
    <property type="match status" value="1"/>
</dbReference>
<keyword evidence="6" id="KW-0808">Transferase</keyword>
<dbReference type="PANTHER" id="PTHR45138:SF9">
    <property type="entry name" value="DIGUANYLATE CYCLASE DGCM-RELATED"/>
    <property type="match status" value="1"/>
</dbReference>
<evidence type="ECO:0000256" key="2">
    <source>
        <dbReference type="ARBA" id="ARBA00034247"/>
    </source>
</evidence>
<evidence type="ECO:0000256" key="1">
    <source>
        <dbReference type="ARBA" id="ARBA00012528"/>
    </source>
</evidence>
<dbReference type="InterPro" id="IPR029787">
    <property type="entry name" value="Nucleotide_cyclase"/>
</dbReference>
<evidence type="ECO:0000313" key="6">
    <source>
        <dbReference type="EMBL" id="MFC3138513.1"/>
    </source>
</evidence>
<keyword evidence="4" id="KW-1133">Transmembrane helix</keyword>
<evidence type="ECO:0000256" key="4">
    <source>
        <dbReference type="SAM" id="Phobius"/>
    </source>
</evidence>
<feature type="transmembrane region" description="Helical" evidence="4">
    <location>
        <begin position="6"/>
        <end position="25"/>
    </location>
</feature>
<proteinExistence type="predicted"/>
<dbReference type="EMBL" id="JBHRTD010000012">
    <property type="protein sequence ID" value="MFC3138513.1"/>
    <property type="molecule type" value="Genomic_DNA"/>
</dbReference>
<name>A0ABV7GAF1_9GAMM</name>
<reference evidence="7" key="1">
    <citation type="journal article" date="2019" name="Int. J. Syst. Evol. Microbiol.">
        <title>The Global Catalogue of Microorganisms (GCM) 10K type strain sequencing project: providing services to taxonomists for standard genome sequencing and annotation.</title>
        <authorList>
            <consortium name="The Broad Institute Genomics Platform"/>
            <consortium name="The Broad Institute Genome Sequencing Center for Infectious Disease"/>
            <person name="Wu L."/>
            <person name="Ma J."/>
        </authorList>
    </citation>
    <scope>NUCLEOTIDE SEQUENCE [LARGE SCALE GENOMIC DNA]</scope>
    <source>
        <strain evidence="7">KCTC 52277</strain>
    </source>
</reference>
<dbReference type="Gene3D" id="3.30.450.20">
    <property type="entry name" value="PAS domain"/>
    <property type="match status" value="1"/>
</dbReference>
<evidence type="ECO:0000256" key="3">
    <source>
        <dbReference type="SAM" id="Coils"/>
    </source>
</evidence>
<feature type="domain" description="GGDEF" evidence="5">
    <location>
        <begin position="580"/>
        <end position="717"/>
    </location>
</feature>
<accession>A0ABV7GAF1</accession>
<comment type="catalytic activity">
    <reaction evidence="2">
        <text>2 GTP = 3',3'-c-di-GMP + 2 diphosphate</text>
        <dbReference type="Rhea" id="RHEA:24898"/>
        <dbReference type="ChEBI" id="CHEBI:33019"/>
        <dbReference type="ChEBI" id="CHEBI:37565"/>
        <dbReference type="ChEBI" id="CHEBI:58805"/>
        <dbReference type="EC" id="2.7.7.65"/>
    </reaction>
</comment>
<sequence length="720" mass="81671">MQNIKFNSILLQLSLLFGLIGYLINLYPIPLFANVELIVGNVCLVIVAAIAGPYYALLTALMCATGLYVSWGSWYPFLIFMIEALWLGLAVRRGYYLFYSAIAFWFLISPALFILYASLFTELNEEHILFIVIKQAINGMLYASVACLLVMLIRPLSKLSLKQNTRKRSFKQQLNYLFALLITSAMLISSLLYNHTYLSDQQVMVQNNLQDSMGSMSKAAERYLKTHQQAIRNAARWLSLANTDKDHWQSMLTRLNQTYPNFLTMLIADHKGNILHASPASMLADKPVHKLNVSDRDYFREALYNQNDYISDVFLGRGFGNDVIVAMSSPIYLNENYQRPQAIIEGSLDLSGFAQIEHGAMQRESMSIVLTDAKGNIIYASDNLGLPPLSTFLFSRSGSYYSMSMPMMNLKNTASEVPEYLYSQQELSNQWQLYLLKPFAPMVTMAQRQYLTSVAMLALSLLVTLGLSSLLAKTQTRPLELIAQQFKYSDKDRARPEWNEEQISTEVEQLYDQLKLSQQELIRQQLQLEEQVALRTFELEKANGELQKLAERDSLTSLYNRRYAENQFKQAQTLCQRGEQAMAVVLLDLDHFKMVNDEFGHLGGDASLKTVAGLLSNHFVRETDIVSRYGGEEFLLILPMCNPLKVEAHLKDFTAKLRNTQITNPEDGRLFSLSVSVGAVIANAGYSSRIDTWIKRADDNLYRAKSAGRDKVIATIIEDI</sequence>
<dbReference type="SUPFAM" id="SSF55073">
    <property type="entry name" value="Nucleotide cyclase"/>
    <property type="match status" value="1"/>
</dbReference>
<dbReference type="EC" id="2.7.7.65" evidence="1"/>
<comment type="caution">
    <text evidence="6">The sequence shown here is derived from an EMBL/GenBank/DDBJ whole genome shotgun (WGS) entry which is preliminary data.</text>
</comment>
<dbReference type="InterPro" id="IPR043128">
    <property type="entry name" value="Rev_trsase/Diguanyl_cyclase"/>
</dbReference>
<dbReference type="PANTHER" id="PTHR45138">
    <property type="entry name" value="REGULATORY COMPONENTS OF SENSORY TRANSDUCTION SYSTEM"/>
    <property type="match status" value="1"/>
</dbReference>
<organism evidence="6 7">
    <name type="scientific">Shewanella submarina</name>
    <dbReference type="NCBI Taxonomy" id="2016376"/>
    <lineage>
        <taxon>Bacteria</taxon>
        <taxon>Pseudomonadati</taxon>
        <taxon>Pseudomonadota</taxon>
        <taxon>Gammaproteobacteria</taxon>
        <taxon>Alteromonadales</taxon>
        <taxon>Shewanellaceae</taxon>
        <taxon>Shewanella</taxon>
    </lineage>
</organism>
<dbReference type="SUPFAM" id="SSF103190">
    <property type="entry name" value="Sensory domain-like"/>
    <property type="match status" value="1"/>
</dbReference>
<feature type="transmembrane region" description="Helical" evidence="4">
    <location>
        <begin position="174"/>
        <end position="193"/>
    </location>
</feature>